<feature type="compositionally biased region" description="Low complexity" evidence="4">
    <location>
        <begin position="47"/>
        <end position="60"/>
    </location>
</feature>
<dbReference type="InterPro" id="IPR027417">
    <property type="entry name" value="P-loop_NTPase"/>
</dbReference>
<dbReference type="Proteomes" id="UP001166674">
    <property type="component" value="Unassembled WGS sequence"/>
</dbReference>
<keyword evidence="2 3" id="KW-0342">GTP-binding</keyword>
<dbReference type="GO" id="GO:0003924">
    <property type="term" value="F:GTPase activity"/>
    <property type="evidence" value="ECO:0007669"/>
    <property type="project" value="InterPro"/>
</dbReference>
<dbReference type="EMBL" id="JAATJV010282252">
    <property type="protein sequence ID" value="MBZ3876750.1"/>
    <property type="molecule type" value="Genomic_DNA"/>
</dbReference>
<evidence type="ECO:0000313" key="6">
    <source>
        <dbReference type="Proteomes" id="UP001166674"/>
    </source>
</evidence>
<evidence type="ECO:0000313" key="5">
    <source>
        <dbReference type="EMBL" id="MBZ3876750.1"/>
    </source>
</evidence>
<sequence length="148" mass="16741">MVGLGARGDDDPAPTEARGIRDHCSRHGFQHREQRVQERGQYKSVGRTRPGRQGTTTSRTPEVGSLQCTVTRTHEELRSLLAHNQLQDTVLLVSANEQDLPYATKITDKLGLYSLSHRNSYMQATCATSGDRLYEGMDWLFSQLWNHK</sequence>
<dbReference type="Gene3D" id="3.40.50.300">
    <property type="entry name" value="P-loop containing nucleotide triphosphate hydrolases"/>
    <property type="match status" value="1"/>
</dbReference>
<evidence type="ECO:0000256" key="1">
    <source>
        <dbReference type="ARBA" id="ARBA00022741"/>
    </source>
</evidence>
<dbReference type="SUPFAM" id="SSF52540">
    <property type="entry name" value="P-loop containing nucleoside triphosphate hydrolases"/>
    <property type="match status" value="1"/>
</dbReference>
<dbReference type="InterPro" id="IPR006689">
    <property type="entry name" value="Small_GTPase_ARF/SAR"/>
</dbReference>
<evidence type="ECO:0000256" key="4">
    <source>
        <dbReference type="SAM" id="MobiDB-lite"/>
    </source>
</evidence>
<reference evidence="5" key="1">
    <citation type="submission" date="2020-03" db="EMBL/GenBank/DDBJ databases">
        <title>Studies in the Genomics of Life Span.</title>
        <authorList>
            <person name="Glass D."/>
        </authorList>
    </citation>
    <scope>NUCLEOTIDE SEQUENCE</scope>
    <source>
        <strain evidence="5">SUZIE</strain>
        <tissue evidence="5">Muscle</tissue>
    </source>
</reference>
<gene>
    <name evidence="5" type="ORF">SUZIE_139500</name>
</gene>
<keyword evidence="1 3" id="KW-0547">Nucleotide-binding</keyword>
<evidence type="ECO:0000256" key="3">
    <source>
        <dbReference type="PIRSR" id="PIRSR606689-1"/>
    </source>
</evidence>
<feature type="compositionally biased region" description="Basic and acidic residues" evidence="4">
    <location>
        <begin position="18"/>
        <end position="41"/>
    </location>
</feature>
<feature type="binding site" evidence="3">
    <location>
        <begin position="96"/>
        <end position="99"/>
    </location>
    <ligand>
        <name>GTP</name>
        <dbReference type="ChEBI" id="CHEBI:37565"/>
    </ligand>
</feature>
<dbReference type="SMART" id="SM00177">
    <property type="entry name" value="ARF"/>
    <property type="match status" value="1"/>
</dbReference>
<keyword evidence="6" id="KW-1185">Reference proteome</keyword>
<dbReference type="Pfam" id="PF00025">
    <property type="entry name" value="Arf"/>
    <property type="match status" value="1"/>
</dbReference>
<feature type="region of interest" description="Disordered" evidence="4">
    <location>
        <begin position="1"/>
        <end position="64"/>
    </location>
</feature>
<name>A0AA41SXH8_SCICA</name>
<dbReference type="PANTHER" id="PTHR11711">
    <property type="entry name" value="ADP RIBOSYLATION FACTOR-RELATED"/>
    <property type="match status" value="1"/>
</dbReference>
<comment type="caution">
    <text evidence="5">The sequence shown here is derived from an EMBL/GenBank/DDBJ whole genome shotgun (WGS) entry which is preliminary data.</text>
</comment>
<protein>
    <submittedName>
        <fullName evidence="5">ADP-ribosylation factor 3</fullName>
    </submittedName>
</protein>
<dbReference type="AlphaFoldDB" id="A0AA41SXH8"/>
<organism evidence="5 6">
    <name type="scientific">Sciurus carolinensis</name>
    <name type="common">Eastern gray squirrel</name>
    <dbReference type="NCBI Taxonomy" id="30640"/>
    <lineage>
        <taxon>Eukaryota</taxon>
        <taxon>Metazoa</taxon>
        <taxon>Chordata</taxon>
        <taxon>Craniata</taxon>
        <taxon>Vertebrata</taxon>
        <taxon>Euteleostomi</taxon>
        <taxon>Mammalia</taxon>
        <taxon>Eutheria</taxon>
        <taxon>Euarchontoglires</taxon>
        <taxon>Glires</taxon>
        <taxon>Rodentia</taxon>
        <taxon>Sciuromorpha</taxon>
        <taxon>Sciuridae</taxon>
        <taxon>Sciurinae</taxon>
        <taxon>Sciurini</taxon>
        <taxon>Sciurus</taxon>
    </lineage>
</organism>
<evidence type="ECO:0000256" key="2">
    <source>
        <dbReference type="ARBA" id="ARBA00023134"/>
    </source>
</evidence>
<dbReference type="GO" id="GO:0005525">
    <property type="term" value="F:GTP binding"/>
    <property type="evidence" value="ECO:0007669"/>
    <property type="project" value="UniProtKB-KW"/>
</dbReference>
<dbReference type="InterPro" id="IPR024156">
    <property type="entry name" value="Small_GTPase_ARF"/>
</dbReference>
<proteinExistence type="predicted"/>
<accession>A0AA41SXH8</accession>